<dbReference type="AlphaFoldDB" id="A0AAV1C2E5"/>
<organism evidence="1 2">
    <name type="scientific">Oldenlandia corymbosa var. corymbosa</name>
    <dbReference type="NCBI Taxonomy" id="529605"/>
    <lineage>
        <taxon>Eukaryota</taxon>
        <taxon>Viridiplantae</taxon>
        <taxon>Streptophyta</taxon>
        <taxon>Embryophyta</taxon>
        <taxon>Tracheophyta</taxon>
        <taxon>Spermatophyta</taxon>
        <taxon>Magnoliopsida</taxon>
        <taxon>eudicotyledons</taxon>
        <taxon>Gunneridae</taxon>
        <taxon>Pentapetalae</taxon>
        <taxon>asterids</taxon>
        <taxon>lamiids</taxon>
        <taxon>Gentianales</taxon>
        <taxon>Rubiaceae</taxon>
        <taxon>Rubioideae</taxon>
        <taxon>Spermacoceae</taxon>
        <taxon>Hedyotis-Oldenlandia complex</taxon>
        <taxon>Oldenlandia</taxon>
    </lineage>
</organism>
<proteinExistence type="predicted"/>
<gene>
    <name evidence="1" type="ORF">OLC1_LOCUS2027</name>
</gene>
<sequence>MGKGGFGNSATAAGRLLQDTMMARVKKEFDRDCVAGLVDKIALTRPTLERDFRNDKGDAHSGGFSVGCALRAGSIPELGNHYMRVFTGDYMVKASILQTELEDKIGVLKSLVKEVGELEKEMCGIENSAMGEKAATDEQVEEE</sequence>
<dbReference type="Proteomes" id="UP001161247">
    <property type="component" value="Chromosome 1"/>
</dbReference>
<accession>A0AAV1C2E5</accession>
<name>A0AAV1C2E5_OLDCO</name>
<dbReference type="EMBL" id="OX459118">
    <property type="protein sequence ID" value="CAI9089740.1"/>
    <property type="molecule type" value="Genomic_DNA"/>
</dbReference>
<evidence type="ECO:0000313" key="2">
    <source>
        <dbReference type="Proteomes" id="UP001161247"/>
    </source>
</evidence>
<protein>
    <submittedName>
        <fullName evidence="1">OLC1v1024371C1</fullName>
    </submittedName>
</protein>
<keyword evidence="2" id="KW-1185">Reference proteome</keyword>
<reference evidence="1" key="1">
    <citation type="submission" date="2023-03" db="EMBL/GenBank/DDBJ databases">
        <authorList>
            <person name="Julca I."/>
        </authorList>
    </citation>
    <scope>NUCLEOTIDE SEQUENCE</scope>
</reference>
<evidence type="ECO:0000313" key="1">
    <source>
        <dbReference type="EMBL" id="CAI9089740.1"/>
    </source>
</evidence>